<dbReference type="PANTHER" id="PTHR33408:SF2">
    <property type="entry name" value="TRANSPOSASE DDE DOMAIN-CONTAINING PROTEIN"/>
    <property type="match status" value="1"/>
</dbReference>
<dbReference type="PANTHER" id="PTHR33408">
    <property type="entry name" value="TRANSPOSASE"/>
    <property type="match status" value="1"/>
</dbReference>
<dbReference type="InterPro" id="IPR047629">
    <property type="entry name" value="IS1182_transpos"/>
</dbReference>
<dbReference type="InterPro" id="IPR025668">
    <property type="entry name" value="Tnp_DDE_dom"/>
</dbReference>
<gene>
    <name evidence="4" type="ORF">AOQ71_13340</name>
</gene>
<feature type="domain" description="Transposase DDE" evidence="3">
    <location>
        <begin position="352"/>
        <end position="467"/>
    </location>
</feature>
<name>A0A0R3DWU9_9BRAD</name>
<reference evidence="4 5" key="1">
    <citation type="submission" date="2015-09" db="EMBL/GenBank/DDBJ databases">
        <title>Draft Genome Sequence of Bradyrhizobium manausense Strain BR 3351T, a Novel Symbiotic Nitrogen-Fixing Alphaproteobacterium Isolated from Brazilian Amazon Rain Forest.</title>
        <authorList>
            <person name="De Araujo J.L."/>
            <person name="Zilli J.E."/>
        </authorList>
    </citation>
    <scope>NUCLEOTIDE SEQUENCE [LARGE SCALE GENOMIC DNA]</scope>
    <source>
        <strain evidence="4 5">BR3351</strain>
    </source>
</reference>
<proteinExistence type="predicted"/>
<evidence type="ECO:0000256" key="1">
    <source>
        <dbReference type="SAM" id="Coils"/>
    </source>
</evidence>
<feature type="coiled-coil region" evidence="1">
    <location>
        <begin position="168"/>
        <end position="225"/>
    </location>
</feature>
<evidence type="ECO:0000313" key="5">
    <source>
        <dbReference type="Proteomes" id="UP000051936"/>
    </source>
</evidence>
<organism evidence="4 5">
    <name type="scientific">Bradyrhizobium manausense</name>
    <dbReference type="NCBI Taxonomy" id="989370"/>
    <lineage>
        <taxon>Bacteria</taxon>
        <taxon>Pseudomonadati</taxon>
        <taxon>Pseudomonadota</taxon>
        <taxon>Alphaproteobacteria</taxon>
        <taxon>Hyphomicrobiales</taxon>
        <taxon>Nitrobacteraceae</taxon>
        <taxon>Bradyrhizobium</taxon>
    </lineage>
</organism>
<dbReference type="NCBIfam" id="NF033551">
    <property type="entry name" value="transpos_IS1182"/>
    <property type="match status" value="1"/>
</dbReference>
<sequence>MRMGRFVEGADRSQLTLLPECLEDWVSQDNAVNVIDVFVEALDLHGMGFERAIAKETGRPSYHPAVLLKLYIYGYLNRVQSSRRLEREACRNIEVMWLIGRLAPDHKTIADFRKDNGTAIRKVCAKFIALCRQMGLLQTPSVAIDGSKFKAVNNRDRNFTHAKMARRVAQIEESVGRYLRQLDSADRQEPSEAISIKTTRIKEKIARLKREMSRLEVLDAQMRNTPDQQISLTDPDARSMATSGRGSGVVGYNVQVAVDTEHHLIVTHEVINVGNDRGQLARMSKQAKEVLEVDKLEAVADRGYFDGEEILACEEAGVAVTLPKPMTSNAKAEGRFGKQDFAYLPDEDVYRCPSGELLPYHFTNIEHGMTLRRYWSTAACQGCAIKSQCTPSKERRITRWEHEHVVEEVQRRLDSNPDAMRTRRETVEHPFGTIKARMGATHFLMKRLRNVAAEMALHVLAYNLTRVMNIIGKTGMIAAIRAA</sequence>
<dbReference type="Pfam" id="PF13751">
    <property type="entry name" value="DDE_Tnp_1_6"/>
    <property type="match status" value="1"/>
</dbReference>
<dbReference type="Pfam" id="PF05598">
    <property type="entry name" value="DUF772"/>
    <property type="match status" value="1"/>
</dbReference>
<evidence type="ECO:0000259" key="2">
    <source>
        <dbReference type="Pfam" id="PF05598"/>
    </source>
</evidence>
<evidence type="ECO:0000259" key="3">
    <source>
        <dbReference type="Pfam" id="PF13751"/>
    </source>
</evidence>
<evidence type="ECO:0000313" key="4">
    <source>
        <dbReference type="EMBL" id="KRQ14256.1"/>
    </source>
</evidence>
<accession>A0A0R3DWU9</accession>
<dbReference type="InterPro" id="IPR008490">
    <property type="entry name" value="Transposase_InsH_N"/>
</dbReference>
<dbReference type="Proteomes" id="UP000051936">
    <property type="component" value="Unassembled WGS sequence"/>
</dbReference>
<dbReference type="EMBL" id="LJYG01000049">
    <property type="protein sequence ID" value="KRQ14256.1"/>
    <property type="molecule type" value="Genomic_DNA"/>
</dbReference>
<dbReference type="AlphaFoldDB" id="A0A0R3DWU9"/>
<protein>
    <submittedName>
        <fullName evidence="4">Transposase</fullName>
    </submittedName>
</protein>
<keyword evidence="5" id="KW-1185">Reference proteome</keyword>
<feature type="domain" description="Transposase InsH N-terminal" evidence="2">
    <location>
        <begin position="21"/>
        <end position="114"/>
    </location>
</feature>
<comment type="caution">
    <text evidence="4">The sequence shown here is derived from an EMBL/GenBank/DDBJ whole genome shotgun (WGS) entry which is preliminary data.</text>
</comment>
<keyword evidence="1" id="KW-0175">Coiled coil</keyword>